<evidence type="ECO:0008006" key="4">
    <source>
        <dbReference type="Google" id="ProtNLM"/>
    </source>
</evidence>
<name>A0A6C0BJ34_9ZZZZ</name>
<evidence type="ECO:0000256" key="2">
    <source>
        <dbReference type="ARBA" id="ARBA00022679"/>
    </source>
</evidence>
<dbReference type="InterPro" id="IPR002516">
    <property type="entry name" value="Glyco_trans_11"/>
</dbReference>
<evidence type="ECO:0000256" key="1">
    <source>
        <dbReference type="ARBA" id="ARBA00022676"/>
    </source>
</evidence>
<dbReference type="AlphaFoldDB" id="A0A6C0BJ34"/>
<dbReference type="GO" id="GO:0016020">
    <property type="term" value="C:membrane"/>
    <property type="evidence" value="ECO:0007669"/>
    <property type="project" value="InterPro"/>
</dbReference>
<reference evidence="3" key="1">
    <citation type="journal article" date="2020" name="Nature">
        <title>Giant virus diversity and host interactions through global metagenomics.</title>
        <authorList>
            <person name="Schulz F."/>
            <person name="Roux S."/>
            <person name="Paez-Espino D."/>
            <person name="Jungbluth S."/>
            <person name="Walsh D.A."/>
            <person name="Denef V.J."/>
            <person name="McMahon K.D."/>
            <person name="Konstantinidis K.T."/>
            <person name="Eloe-Fadrosh E.A."/>
            <person name="Kyrpides N.C."/>
            <person name="Woyke T."/>
        </authorList>
    </citation>
    <scope>NUCLEOTIDE SEQUENCE</scope>
    <source>
        <strain evidence="3">GVMAG-M-3300013285-6</strain>
    </source>
</reference>
<organism evidence="3">
    <name type="scientific">viral metagenome</name>
    <dbReference type="NCBI Taxonomy" id="1070528"/>
    <lineage>
        <taxon>unclassified sequences</taxon>
        <taxon>metagenomes</taxon>
        <taxon>organismal metagenomes</taxon>
    </lineage>
</organism>
<dbReference type="EMBL" id="MN739168">
    <property type="protein sequence ID" value="QHS92070.1"/>
    <property type="molecule type" value="Genomic_DNA"/>
</dbReference>
<dbReference type="GO" id="GO:0005975">
    <property type="term" value="P:carbohydrate metabolic process"/>
    <property type="evidence" value="ECO:0007669"/>
    <property type="project" value="InterPro"/>
</dbReference>
<keyword evidence="1" id="KW-0328">Glycosyltransferase</keyword>
<accession>A0A6C0BJ34</accession>
<dbReference type="Pfam" id="PF01531">
    <property type="entry name" value="Glyco_transf_11"/>
    <property type="match status" value="1"/>
</dbReference>
<dbReference type="PANTHER" id="PTHR11927:SF9">
    <property type="entry name" value="L-FUCOSYLTRANSFERASE"/>
    <property type="match status" value="1"/>
</dbReference>
<proteinExistence type="predicted"/>
<sequence length="262" mass="29746">MWVAAHLTGGLGNRLFQHAAAAGLAEKWGRELVFFLPRCGPTNHGAFDTIFRLFPHVSVVETATEWTSLAEEKDKLFRYCPFPDISPPTNCVIQGYRQSEKYFSSAGIRLAFENVLDVEALRLEEPEKQWFVHVRLGDYKILPHHQEELSGYYLQCLREVPPGHTVTLYSDEPELCESGFREAARTYGITFRVSKEKDELVSLYMMSQCRGGTIAANSTFSWWASYLAYQGGCRRSFFPSNWGQGLPPPVDLLPRWASVVPL</sequence>
<evidence type="ECO:0000313" key="3">
    <source>
        <dbReference type="EMBL" id="QHS92070.1"/>
    </source>
</evidence>
<dbReference type="PANTHER" id="PTHR11927">
    <property type="entry name" value="GALACTOSIDE 2-L-FUCOSYLTRANSFERASE"/>
    <property type="match status" value="1"/>
</dbReference>
<dbReference type="GO" id="GO:0008107">
    <property type="term" value="F:galactoside 2-alpha-L-fucosyltransferase activity"/>
    <property type="evidence" value="ECO:0007669"/>
    <property type="project" value="InterPro"/>
</dbReference>
<keyword evidence="2" id="KW-0808">Transferase</keyword>
<protein>
    <recommendedName>
        <fullName evidence="4">Glycosyltransferase</fullName>
    </recommendedName>
</protein>